<evidence type="ECO:0000256" key="1">
    <source>
        <dbReference type="ARBA" id="ARBA00010768"/>
    </source>
</evidence>
<dbReference type="PANTHER" id="PTHR45666:SF2">
    <property type="entry name" value="OS10G0422500 PROTEIN"/>
    <property type="match status" value="1"/>
</dbReference>
<evidence type="ECO:0000259" key="4">
    <source>
        <dbReference type="SMART" id="SM00128"/>
    </source>
</evidence>
<dbReference type="PANTHER" id="PTHR45666">
    <property type="entry name" value="TYPE IV INOSITOL POLYPHOSPHATE 5-PHOSPHATASE 9"/>
    <property type="match status" value="1"/>
</dbReference>
<dbReference type="InterPro" id="IPR000300">
    <property type="entry name" value="IPPc"/>
</dbReference>
<dbReference type="EMBL" id="NCVQ01000001">
    <property type="protein sequence ID" value="PWZ54116.1"/>
    <property type="molecule type" value="Genomic_DNA"/>
</dbReference>
<dbReference type="AlphaFoldDB" id="A0A317Y7B1"/>
<proteinExistence type="inferred from homology"/>
<name>A0A317Y7B1_MAIZE</name>
<dbReference type="Pfam" id="PF22669">
    <property type="entry name" value="Exo_endo_phos2"/>
    <property type="match status" value="1"/>
</dbReference>
<evidence type="ECO:0000256" key="2">
    <source>
        <dbReference type="ARBA" id="ARBA00022801"/>
    </source>
</evidence>
<dbReference type="Gene3D" id="3.60.10.10">
    <property type="entry name" value="Endonuclease/exonuclease/phosphatase"/>
    <property type="match status" value="3"/>
</dbReference>
<comment type="caution">
    <text evidence="5">The sequence shown here is derived from an EMBL/GenBank/DDBJ whole genome shotgun (WGS) entry which is preliminary data.</text>
</comment>
<dbReference type="GO" id="GO:0004445">
    <property type="term" value="F:inositol-polyphosphate 5-phosphatase activity"/>
    <property type="evidence" value="ECO:0007669"/>
    <property type="project" value="InterPro"/>
</dbReference>
<dbReference type="InterPro" id="IPR045849">
    <property type="entry name" value="IP5P_plant"/>
</dbReference>
<sequence length="455" mass="50157">MRDGGGGGGSSKTSKLSWSKSLVRKWFNIRGKSQDFHADAAAVGTGSVRSGRGDGDWMDDSFTRRDSYAAKKSRTGGRAPPGSLSLDDWLRTSPPADIYVLGFQEIVPLNAGNVLGAEDNGPARKWVSLVRRTLNSLPGSSGSGSLQTPSPAPYLVAEMDADFERSTTQNNPSFFHRRSFHSGLSRSMRVDGDLLAGPGPGPARLERRYSVNDRVMYGSRPSDYEANCQWGAGQFVDEDDGGGGESPVTVFSPMSHGYGNAPPPMEECNGSARGLARYCLVASKQMVGLFLMIWARKEMKNDIRNLKVSCVGRGLMGYLGNKGSISISMALHQTSFCFVCSHLTSGQKDGDEHRRNSDVLEILKKTRFPRVCGQCDRILWYGRGLSQLSYVRGESRFSDHRPVYSMFIAEVESINHSQIQKMSSWSSQLDIEELLPYSYGYTEIDHYGYTDLNFY</sequence>
<accession>A0A317Y7B1</accession>
<dbReference type="SMART" id="SM00128">
    <property type="entry name" value="IPPc"/>
    <property type="match status" value="1"/>
</dbReference>
<dbReference type="SUPFAM" id="SSF56219">
    <property type="entry name" value="DNase I-like"/>
    <property type="match status" value="1"/>
</dbReference>
<feature type="domain" description="Inositol polyphosphate-related phosphatase" evidence="4">
    <location>
        <begin position="243"/>
        <end position="415"/>
    </location>
</feature>
<gene>
    <name evidence="5" type="primary">IP5P4_0</name>
    <name evidence="5" type="ORF">Zm00014a_016479</name>
</gene>
<dbReference type="InterPro" id="IPR036691">
    <property type="entry name" value="Endo/exonu/phosph_ase_sf"/>
</dbReference>
<comment type="similarity">
    <text evidence="1">Belongs to the inositol polyphosphate 5-phosphatase family.</text>
</comment>
<dbReference type="Proteomes" id="UP000251960">
    <property type="component" value="Chromosome 1"/>
</dbReference>
<dbReference type="GO" id="GO:0046856">
    <property type="term" value="P:phosphatidylinositol dephosphorylation"/>
    <property type="evidence" value="ECO:0007669"/>
    <property type="project" value="InterPro"/>
</dbReference>
<dbReference type="ExpressionAtlas" id="A0A317Y7B1">
    <property type="expression patterns" value="baseline and differential"/>
</dbReference>
<feature type="region of interest" description="Disordered" evidence="3">
    <location>
        <begin position="68"/>
        <end position="87"/>
    </location>
</feature>
<keyword evidence="2" id="KW-0378">Hydrolase</keyword>
<organism evidence="5">
    <name type="scientific">Zea mays</name>
    <name type="common">Maize</name>
    <dbReference type="NCBI Taxonomy" id="4577"/>
    <lineage>
        <taxon>Eukaryota</taxon>
        <taxon>Viridiplantae</taxon>
        <taxon>Streptophyta</taxon>
        <taxon>Embryophyta</taxon>
        <taxon>Tracheophyta</taxon>
        <taxon>Spermatophyta</taxon>
        <taxon>Magnoliopsida</taxon>
        <taxon>Liliopsida</taxon>
        <taxon>Poales</taxon>
        <taxon>Poaceae</taxon>
        <taxon>PACMAD clade</taxon>
        <taxon>Panicoideae</taxon>
        <taxon>Andropogonodae</taxon>
        <taxon>Andropogoneae</taxon>
        <taxon>Tripsacinae</taxon>
        <taxon>Zea</taxon>
    </lineage>
</organism>
<evidence type="ECO:0000313" key="5">
    <source>
        <dbReference type="EMBL" id="PWZ54116.1"/>
    </source>
</evidence>
<evidence type="ECO:0000256" key="3">
    <source>
        <dbReference type="SAM" id="MobiDB-lite"/>
    </source>
</evidence>
<protein>
    <submittedName>
        <fullName evidence="5">Type I inositol polyphosphate 5-phosphatase 4</fullName>
    </submittedName>
</protein>
<reference evidence="5" key="1">
    <citation type="journal article" date="2018" name="Nat. Genet.">
        <title>Extensive intraspecific gene order and gene structural variations between Mo17 and other maize genomes.</title>
        <authorList>
            <person name="Sun S."/>
            <person name="Zhou Y."/>
            <person name="Chen J."/>
            <person name="Shi J."/>
            <person name="Zhao H."/>
            <person name="Zhao H."/>
            <person name="Song W."/>
            <person name="Zhang M."/>
            <person name="Cui Y."/>
            <person name="Dong X."/>
            <person name="Liu H."/>
            <person name="Ma X."/>
            <person name="Jiao Y."/>
            <person name="Wang B."/>
            <person name="Wei X."/>
            <person name="Stein J.C."/>
            <person name="Glaubitz J.C."/>
            <person name="Lu F."/>
            <person name="Yu G."/>
            <person name="Liang C."/>
            <person name="Fengler K."/>
            <person name="Li B."/>
            <person name="Rafalski A."/>
            <person name="Schnable P.S."/>
            <person name="Ware D.H."/>
            <person name="Buckler E.S."/>
            <person name="Lai J."/>
        </authorList>
    </citation>
    <scope>NUCLEOTIDE SEQUENCE [LARGE SCALE GENOMIC DNA]</scope>
    <source>
        <tissue evidence="5">Seedling</tissue>
    </source>
</reference>